<organism evidence="2">
    <name type="scientific">Serpula lacrymans var. lacrymans (strain S7.3)</name>
    <name type="common">Dry rot fungus</name>
    <dbReference type="NCBI Taxonomy" id="936435"/>
    <lineage>
        <taxon>Eukaryota</taxon>
        <taxon>Fungi</taxon>
        <taxon>Dikarya</taxon>
        <taxon>Basidiomycota</taxon>
        <taxon>Agaricomycotina</taxon>
        <taxon>Agaricomycetes</taxon>
        <taxon>Agaricomycetidae</taxon>
        <taxon>Boletales</taxon>
        <taxon>Coniophorineae</taxon>
        <taxon>Serpulaceae</taxon>
        <taxon>Serpula</taxon>
    </lineage>
</organism>
<dbReference type="InParanoid" id="F8PW52"/>
<name>F8PW52_SERL3</name>
<dbReference type="HOGENOM" id="CLU_1541032_0_0_1"/>
<sequence length="174" mass="18788">MPSVTTLIDDKVPLIKYDNTWAPGTSADPLADAYYLGTFTSNNVTNGAVMWSFNGTAFWIYGAKRPNHGTYTVTVDGASYANIDGYSAVNLFQQVLFNKSELTQGMHTVTLTNTGTGSLYVGIDLVRPPSEVGGAGDQLVTQTVQDTDPSFQYQAPAWNRNPPSVNFFNNGTGQ</sequence>
<dbReference type="OrthoDB" id="2563669at2759"/>
<dbReference type="AlphaFoldDB" id="F8PW52"/>
<evidence type="ECO:0000313" key="1">
    <source>
        <dbReference type="EMBL" id="EGO00228.1"/>
    </source>
</evidence>
<proteinExistence type="predicted"/>
<gene>
    <name evidence="1" type="ORF">SERLA73DRAFT_53333</name>
</gene>
<dbReference type="Gene3D" id="2.60.120.260">
    <property type="entry name" value="Galactose-binding domain-like"/>
    <property type="match status" value="1"/>
</dbReference>
<keyword evidence="2" id="KW-1185">Reference proteome</keyword>
<reference evidence="2" key="1">
    <citation type="journal article" date="2011" name="Science">
        <title>The plant cell wall-decomposing machinery underlies the functional diversity of forest fungi.</title>
        <authorList>
            <person name="Eastwood D.C."/>
            <person name="Floudas D."/>
            <person name="Binder M."/>
            <person name="Majcherczyk A."/>
            <person name="Schneider P."/>
            <person name="Aerts A."/>
            <person name="Asiegbu F.O."/>
            <person name="Baker S.E."/>
            <person name="Barry K."/>
            <person name="Bendiksby M."/>
            <person name="Blumentritt M."/>
            <person name="Coutinho P.M."/>
            <person name="Cullen D."/>
            <person name="de Vries R.P."/>
            <person name="Gathman A."/>
            <person name="Goodell B."/>
            <person name="Henrissat B."/>
            <person name="Ihrmark K."/>
            <person name="Kauserud H."/>
            <person name="Kohler A."/>
            <person name="LaButti K."/>
            <person name="Lapidus A."/>
            <person name="Lavin J.L."/>
            <person name="Lee Y.-H."/>
            <person name="Lindquist E."/>
            <person name="Lilly W."/>
            <person name="Lucas S."/>
            <person name="Morin E."/>
            <person name="Murat C."/>
            <person name="Oguiza J.A."/>
            <person name="Park J."/>
            <person name="Pisabarro A.G."/>
            <person name="Riley R."/>
            <person name="Rosling A."/>
            <person name="Salamov A."/>
            <person name="Schmidt O."/>
            <person name="Schmutz J."/>
            <person name="Skrede I."/>
            <person name="Stenlid J."/>
            <person name="Wiebenga A."/>
            <person name="Xie X."/>
            <person name="Kuees U."/>
            <person name="Hibbett D.S."/>
            <person name="Hoffmeister D."/>
            <person name="Hoegberg N."/>
            <person name="Martin F."/>
            <person name="Grigoriev I.V."/>
            <person name="Watkinson S.C."/>
        </authorList>
    </citation>
    <scope>NUCLEOTIDE SEQUENCE [LARGE SCALE GENOMIC DNA]</scope>
    <source>
        <strain evidence="2">strain S7.3</strain>
    </source>
</reference>
<protein>
    <submittedName>
        <fullName evidence="1">Uncharacterized protein</fullName>
    </submittedName>
</protein>
<dbReference type="OMA" id="YDNTWAP"/>
<evidence type="ECO:0000313" key="2">
    <source>
        <dbReference type="Proteomes" id="UP000008063"/>
    </source>
</evidence>
<accession>F8PW52</accession>
<dbReference type="STRING" id="936435.F8PW52"/>
<dbReference type="EMBL" id="GL945479">
    <property type="protein sequence ID" value="EGO00228.1"/>
    <property type="molecule type" value="Genomic_DNA"/>
</dbReference>
<dbReference type="Proteomes" id="UP000008063">
    <property type="component" value="Unassembled WGS sequence"/>
</dbReference>